<evidence type="ECO:0008006" key="3">
    <source>
        <dbReference type="Google" id="ProtNLM"/>
    </source>
</evidence>
<comment type="caution">
    <text evidence="1">The sequence shown here is derived from an EMBL/GenBank/DDBJ whole genome shotgun (WGS) entry which is preliminary data.</text>
</comment>
<name>A0A4R1CJS6_9ACTN</name>
<reference evidence="1 2" key="1">
    <citation type="submission" date="2019-03" db="EMBL/GenBank/DDBJ databases">
        <authorList>
            <person name="Kim M.K.M."/>
        </authorList>
    </citation>
    <scope>NUCLEOTIDE SEQUENCE [LARGE SCALE GENOMIC DNA]</scope>
    <source>
        <strain evidence="1 2">18JY15-6</strain>
    </source>
</reference>
<dbReference type="Proteomes" id="UP000295453">
    <property type="component" value="Unassembled WGS sequence"/>
</dbReference>
<dbReference type="RefSeq" id="WP_131581936.1">
    <property type="nucleotide sequence ID" value="NZ_SJZJ01000004.1"/>
</dbReference>
<sequence length="343" mass="36025">MMRLFSSIKLAPGVRLSTTSRGLRAHVGPRGARVHVGGGRTGISTGAGPFTLYQGAGGAPRSRRTTAGSSAAAQKAQLHRDAAAHLAALEGMHRAAVAGPAREVAPPVKLRPFSLLVATAERQELKEVGRFDRSARREARARARTIAEGWAHDLLVLAEQDRAGRQAVIDEAWSLLVGNDPATVRSALADAFRAAGAPVSTFDVVGDIVTLRMVGPAEQDLPTVKPKVTQAGNATVGQITKGERASWLAAMTAARVLIATKQVLAWAPGIQVVRVLVTSPIEGNQPVLAARMRRSRFAGTSFSSDALSVLQAAADDVVIEPRGRSRELGRISVPGEYAVGSRG</sequence>
<keyword evidence="2" id="KW-1185">Reference proteome</keyword>
<evidence type="ECO:0000313" key="1">
    <source>
        <dbReference type="EMBL" id="TCJ30436.1"/>
    </source>
</evidence>
<protein>
    <recommendedName>
        <fullName evidence="3">DUF4236 domain-containing protein</fullName>
    </recommendedName>
</protein>
<evidence type="ECO:0000313" key="2">
    <source>
        <dbReference type="Proteomes" id="UP000295453"/>
    </source>
</evidence>
<organism evidence="1 2">
    <name type="scientific">Nocardioides jejuensis</name>
    <dbReference type="NCBI Taxonomy" id="2502782"/>
    <lineage>
        <taxon>Bacteria</taxon>
        <taxon>Bacillati</taxon>
        <taxon>Actinomycetota</taxon>
        <taxon>Actinomycetes</taxon>
        <taxon>Propionibacteriales</taxon>
        <taxon>Nocardioidaceae</taxon>
        <taxon>Nocardioides</taxon>
    </lineage>
</organism>
<dbReference type="EMBL" id="SJZJ01000004">
    <property type="protein sequence ID" value="TCJ30436.1"/>
    <property type="molecule type" value="Genomic_DNA"/>
</dbReference>
<proteinExistence type="predicted"/>
<dbReference type="AlphaFoldDB" id="A0A4R1CJS6"/>
<accession>A0A4R1CJS6</accession>
<gene>
    <name evidence="1" type="ORF">EPD65_04350</name>
</gene>